<sequence>MKQIYRQILLRYNKIFESFCGVKNPVTIVRPKQEAAYNEVKYTVRVKGAAAKWCLQQGINDVFGVSVRAATGQDFRIPWSFSIQSDHEYLLFIRTTEAFNRLFLDLNALKRKGGRGAQDIEKWKAL</sequence>
<evidence type="ECO:0000313" key="2">
    <source>
        <dbReference type="Proteomes" id="UP000278031"/>
    </source>
</evidence>
<dbReference type="AlphaFoldDB" id="A0A497JIP9"/>
<dbReference type="Proteomes" id="UP000278031">
    <property type="component" value="Unassembled WGS sequence"/>
</dbReference>
<comment type="caution">
    <text evidence="1">The sequence shown here is derived from an EMBL/GenBank/DDBJ whole genome shotgun (WGS) entry which is preliminary data.</text>
</comment>
<accession>A0A497JIP9</accession>
<name>A0A497JIP9_9ARCH</name>
<reference evidence="1 2" key="1">
    <citation type="submission" date="2018-06" db="EMBL/GenBank/DDBJ databases">
        <title>Extensive metabolic versatility and redundancy in microbially diverse, dynamic hydrothermal sediments.</title>
        <authorList>
            <person name="Dombrowski N."/>
            <person name="Teske A."/>
            <person name="Baker B.J."/>
        </authorList>
    </citation>
    <scope>NUCLEOTIDE SEQUENCE [LARGE SCALE GENOMIC DNA]</scope>
    <source>
        <strain evidence="1">B51_G17</strain>
    </source>
</reference>
<evidence type="ECO:0000313" key="1">
    <source>
        <dbReference type="EMBL" id="RLG71286.1"/>
    </source>
</evidence>
<dbReference type="EMBL" id="QMWP01000001">
    <property type="protein sequence ID" value="RLG71286.1"/>
    <property type="molecule type" value="Genomic_DNA"/>
</dbReference>
<organism evidence="1 2">
    <name type="scientific">Candidatus Iainarchaeum sp</name>
    <dbReference type="NCBI Taxonomy" id="3101447"/>
    <lineage>
        <taxon>Archaea</taxon>
        <taxon>Candidatus Iainarchaeota</taxon>
        <taxon>Candidatus Iainarchaeia</taxon>
        <taxon>Candidatus Iainarchaeales</taxon>
        <taxon>Candidatus Iainarchaeaceae</taxon>
        <taxon>Candidatus Iainarchaeum</taxon>
    </lineage>
</organism>
<protein>
    <submittedName>
        <fullName evidence="1">Uncharacterized protein</fullName>
    </submittedName>
</protein>
<gene>
    <name evidence="1" type="ORF">DRO04_00050</name>
</gene>
<proteinExistence type="predicted"/>